<dbReference type="PANTHER" id="PTHR42698:SF1">
    <property type="entry name" value="GTPASE ERA, MITOCHONDRIAL"/>
    <property type="match status" value="1"/>
</dbReference>
<dbReference type="NCBIfam" id="NF000908">
    <property type="entry name" value="PRK00089.1"/>
    <property type="match status" value="1"/>
</dbReference>
<dbReference type="InterPro" id="IPR004044">
    <property type="entry name" value="KH_dom_type_2"/>
</dbReference>
<gene>
    <name evidence="6" type="primary">era</name>
    <name evidence="6" type="ORF">CARN2_1915</name>
</gene>
<dbReference type="EMBL" id="CABM01000008">
    <property type="protein sequence ID" value="CBH95651.1"/>
    <property type="molecule type" value="Genomic_DNA"/>
</dbReference>
<dbReference type="SUPFAM" id="SSF54814">
    <property type="entry name" value="Prokaryotic type KH domain (KH-domain type II)"/>
    <property type="match status" value="1"/>
</dbReference>
<evidence type="ECO:0000313" key="6">
    <source>
        <dbReference type="EMBL" id="CBH95651.1"/>
    </source>
</evidence>
<dbReference type="GO" id="GO:0005829">
    <property type="term" value="C:cytosol"/>
    <property type="evidence" value="ECO:0007669"/>
    <property type="project" value="TreeGrafter"/>
</dbReference>
<dbReference type="InterPro" id="IPR009019">
    <property type="entry name" value="KH_sf_prok-type"/>
</dbReference>
<proteinExistence type="inferred from homology"/>
<dbReference type="AlphaFoldDB" id="E6PL50"/>
<dbReference type="NCBIfam" id="TIGR00231">
    <property type="entry name" value="small_GTP"/>
    <property type="match status" value="1"/>
</dbReference>
<dbReference type="SUPFAM" id="SSF52540">
    <property type="entry name" value="P-loop containing nucleoside triphosphate hydrolases"/>
    <property type="match status" value="1"/>
</dbReference>
<evidence type="ECO:0000259" key="5">
    <source>
        <dbReference type="PROSITE" id="PS51713"/>
    </source>
</evidence>
<dbReference type="PANTHER" id="PTHR42698">
    <property type="entry name" value="GTPASE ERA"/>
    <property type="match status" value="1"/>
</dbReference>
<comment type="caution">
    <text evidence="6">The sequence shown here is derived from an EMBL/GenBank/DDBJ whole genome shotgun (WGS) entry which is preliminary data.</text>
</comment>
<protein>
    <submittedName>
        <fullName evidence="6">GTP-binding protein era</fullName>
    </submittedName>
</protein>
<dbReference type="InterPro" id="IPR005225">
    <property type="entry name" value="Small_GTP-bd"/>
</dbReference>
<reference evidence="6" key="1">
    <citation type="submission" date="2009-10" db="EMBL/GenBank/DDBJ databases">
        <title>Diversity of trophic interactions inside an arsenic-rich microbial ecosystem.</title>
        <authorList>
            <person name="Bertin P.N."/>
            <person name="Heinrich-Salmeron A."/>
            <person name="Pelletier E."/>
            <person name="Goulhen-Chollet F."/>
            <person name="Arsene-Ploetze F."/>
            <person name="Gallien S."/>
            <person name="Calteau A."/>
            <person name="Vallenet D."/>
            <person name="Casiot C."/>
            <person name="Chane-Woon-Ming B."/>
            <person name="Giloteaux L."/>
            <person name="Barakat M."/>
            <person name="Bonnefoy V."/>
            <person name="Bruneel O."/>
            <person name="Chandler M."/>
            <person name="Cleiss J."/>
            <person name="Duran R."/>
            <person name="Elbaz-Poulichet F."/>
            <person name="Fonknechten N."/>
            <person name="Lauga B."/>
            <person name="Mornico D."/>
            <person name="Ortet P."/>
            <person name="Schaeffer C."/>
            <person name="Siguier P."/>
            <person name="Alexander Thil Smith A."/>
            <person name="Van Dorsselaer A."/>
            <person name="Weissenbach J."/>
            <person name="Medigue C."/>
            <person name="Le Paslier D."/>
        </authorList>
    </citation>
    <scope>NUCLEOTIDE SEQUENCE</scope>
</reference>
<dbReference type="PRINTS" id="PR00326">
    <property type="entry name" value="GTP1OBG"/>
</dbReference>
<dbReference type="CDD" id="cd22534">
    <property type="entry name" value="KH-II_Era"/>
    <property type="match status" value="1"/>
</dbReference>
<dbReference type="GO" id="GO:0043024">
    <property type="term" value="F:ribosomal small subunit binding"/>
    <property type="evidence" value="ECO:0007669"/>
    <property type="project" value="TreeGrafter"/>
</dbReference>
<dbReference type="Pfam" id="PF01926">
    <property type="entry name" value="MMR_HSR1"/>
    <property type="match status" value="1"/>
</dbReference>
<comment type="similarity">
    <text evidence="1">Belongs to the TRAFAC class TrmE-Era-EngA-EngB-Septin-like GTPase superfamily. Era GTPase family.</text>
</comment>
<organism evidence="6">
    <name type="scientific">mine drainage metagenome</name>
    <dbReference type="NCBI Taxonomy" id="410659"/>
    <lineage>
        <taxon>unclassified sequences</taxon>
        <taxon>metagenomes</taxon>
        <taxon>ecological metagenomes</taxon>
    </lineage>
</organism>
<keyword evidence="3" id="KW-0694">RNA-binding</keyword>
<evidence type="ECO:0000256" key="1">
    <source>
        <dbReference type="ARBA" id="ARBA00007921"/>
    </source>
</evidence>
<evidence type="ECO:0000256" key="3">
    <source>
        <dbReference type="ARBA" id="ARBA00022884"/>
    </source>
</evidence>
<accession>E6PL50</accession>
<keyword evidence="4" id="KW-0342">GTP-binding</keyword>
<dbReference type="GO" id="GO:0019843">
    <property type="term" value="F:rRNA binding"/>
    <property type="evidence" value="ECO:0007669"/>
    <property type="project" value="TreeGrafter"/>
</dbReference>
<dbReference type="HAMAP" id="MF_00367">
    <property type="entry name" value="GTPase_Era"/>
    <property type="match status" value="1"/>
</dbReference>
<dbReference type="Gene3D" id="3.40.50.300">
    <property type="entry name" value="P-loop containing nucleotide triphosphate hydrolases"/>
    <property type="match status" value="1"/>
</dbReference>
<dbReference type="CDD" id="cd04163">
    <property type="entry name" value="Era"/>
    <property type="match status" value="1"/>
</dbReference>
<dbReference type="FunFam" id="3.30.300.20:FF:000003">
    <property type="entry name" value="GTPase Era"/>
    <property type="match status" value="1"/>
</dbReference>
<dbReference type="InterPro" id="IPR030388">
    <property type="entry name" value="G_ERA_dom"/>
</dbReference>
<dbReference type="InterPro" id="IPR015946">
    <property type="entry name" value="KH_dom-like_a/b"/>
</dbReference>
<dbReference type="InterPro" id="IPR006073">
    <property type="entry name" value="GTP-bd"/>
</dbReference>
<dbReference type="Pfam" id="PF07650">
    <property type="entry name" value="KH_2"/>
    <property type="match status" value="1"/>
</dbReference>
<dbReference type="InterPro" id="IPR027417">
    <property type="entry name" value="P-loop_NTPase"/>
</dbReference>
<dbReference type="Gene3D" id="3.30.300.20">
    <property type="match status" value="1"/>
</dbReference>
<evidence type="ECO:0000256" key="2">
    <source>
        <dbReference type="ARBA" id="ARBA00022741"/>
    </source>
</evidence>
<dbReference type="NCBIfam" id="TIGR00436">
    <property type="entry name" value="era"/>
    <property type="match status" value="1"/>
</dbReference>
<dbReference type="PROSITE" id="PS51713">
    <property type="entry name" value="G_ERA"/>
    <property type="match status" value="1"/>
</dbReference>
<name>E6PL50_9ZZZZ</name>
<keyword evidence="2" id="KW-0547">Nucleotide-binding</keyword>
<dbReference type="GO" id="GO:0005525">
    <property type="term" value="F:GTP binding"/>
    <property type="evidence" value="ECO:0007669"/>
    <property type="project" value="UniProtKB-KW"/>
</dbReference>
<evidence type="ECO:0000256" key="4">
    <source>
        <dbReference type="ARBA" id="ARBA00023134"/>
    </source>
</evidence>
<dbReference type="InterPro" id="IPR005662">
    <property type="entry name" value="GTPase_Era-like"/>
</dbReference>
<dbReference type="GO" id="GO:0000028">
    <property type="term" value="P:ribosomal small subunit assembly"/>
    <property type="evidence" value="ECO:0007669"/>
    <property type="project" value="TreeGrafter"/>
</dbReference>
<feature type="domain" description="Era-type G" evidence="5">
    <location>
        <begin position="18"/>
        <end position="185"/>
    </location>
</feature>
<sequence>MSDTSMQPDAVIPPLPRRFGTVAIVGRPNVGKSTLLNSLIGQKLSITSDKAQTTRHRLLGLHTEGSVQFAFVDTPGFQVRHTRALNRAMNRTVTAALAEVDVVLWVIEAGQLGPEDERVGALIPPGKPVILVANKLDRVQSREKLLPWLQGLGAHKNLAEIVPLSARKLADAKRLLAIIAPYLPEGEWGYDADAITDRSERFLAAEILREKLFRLTGDELPYTSAVLIERFEQEGDLRRIAAAIVVERDSHKAMVIGAAGERLKRISTEARMEMQRLFDAPVFLEVWVKTRSGWADDQRAVRAFGYED</sequence>